<reference evidence="1 2" key="1">
    <citation type="submission" date="2022-11" db="EMBL/GenBank/DDBJ databases">
        <title>Desulfobotulus tamanensis H1 sp. nov. - anaerobic, alkaliphilic, sulphate reducing bacterium isolated from terrestrial mud volcano.</title>
        <authorList>
            <person name="Frolova A."/>
            <person name="Merkel A.Y."/>
            <person name="Slobodkin A.I."/>
        </authorList>
    </citation>
    <scope>NUCLEOTIDE SEQUENCE [LARGE SCALE GENOMIC DNA]</scope>
    <source>
        <strain evidence="1 2">H1</strain>
    </source>
</reference>
<dbReference type="EMBL" id="JAPFPW010000004">
    <property type="protein sequence ID" value="MCW7753394.1"/>
    <property type="molecule type" value="Genomic_DNA"/>
</dbReference>
<gene>
    <name evidence="1" type="ORF">OOT00_05265</name>
</gene>
<sequence>MKSAKIIFTVLCGFLIGVSALAGEFKIHCFADLGECASKIEGLVSEKFTRHYPASHFHIVVIAEFQPYGSGGGVGYALAGVSPLLEDGTTQFPIHRFATTVRINDRVMGPYDVAEETAEVMRRSVEQMMAVCDRSPDCAVHIPYPGTDPY</sequence>
<evidence type="ECO:0000313" key="2">
    <source>
        <dbReference type="Proteomes" id="UP001209681"/>
    </source>
</evidence>
<protein>
    <submittedName>
        <fullName evidence="1">Uncharacterized protein</fullName>
    </submittedName>
</protein>
<dbReference type="RefSeq" id="WP_265424262.1">
    <property type="nucleotide sequence ID" value="NZ_JAPFPW010000004.1"/>
</dbReference>
<keyword evidence="2" id="KW-1185">Reference proteome</keyword>
<proteinExistence type="predicted"/>
<dbReference type="Proteomes" id="UP001209681">
    <property type="component" value="Unassembled WGS sequence"/>
</dbReference>
<accession>A0ABT3N7G3</accession>
<name>A0ABT3N7G3_9BACT</name>
<comment type="caution">
    <text evidence="1">The sequence shown here is derived from an EMBL/GenBank/DDBJ whole genome shotgun (WGS) entry which is preliminary data.</text>
</comment>
<evidence type="ECO:0000313" key="1">
    <source>
        <dbReference type="EMBL" id="MCW7753394.1"/>
    </source>
</evidence>
<organism evidence="1 2">
    <name type="scientific">Desulfobotulus pelophilus</name>
    <dbReference type="NCBI Taxonomy" id="2823377"/>
    <lineage>
        <taxon>Bacteria</taxon>
        <taxon>Pseudomonadati</taxon>
        <taxon>Thermodesulfobacteriota</taxon>
        <taxon>Desulfobacteria</taxon>
        <taxon>Desulfobacterales</taxon>
        <taxon>Desulfobacteraceae</taxon>
        <taxon>Desulfobotulus</taxon>
    </lineage>
</organism>